<comment type="caution">
    <text evidence="8">The sequence shown here is derived from an EMBL/GenBank/DDBJ whole genome shotgun (WGS) entry which is preliminary data.</text>
</comment>
<feature type="active site" description="Charge relay system" evidence="5">
    <location>
        <position position="155"/>
    </location>
</feature>
<dbReference type="Proteomes" id="UP000295008">
    <property type="component" value="Unassembled WGS sequence"/>
</dbReference>
<feature type="active site" description="Charge relay system" evidence="5">
    <location>
        <position position="302"/>
    </location>
</feature>
<organism evidence="8 9">
    <name type="scientific">Hydrogenispora ethanolica</name>
    <dbReference type="NCBI Taxonomy" id="1082276"/>
    <lineage>
        <taxon>Bacteria</taxon>
        <taxon>Bacillati</taxon>
        <taxon>Bacillota</taxon>
        <taxon>Hydrogenispora</taxon>
    </lineage>
</organism>
<dbReference type="PROSITE" id="PS51892">
    <property type="entry name" value="SUBTILASE"/>
    <property type="match status" value="1"/>
</dbReference>
<keyword evidence="6" id="KW-0812">Transmembrane</keyword>
<dbReference type="InterPro" id="IPR023827">
    <property type="entry name" value="Peptidase_S8_Asp-AS"/>
</dbReference>
<dbReference type="Gene3D" id="3.40.50.200">
    <property type="entry name" value="Peptidase S8/S53 domain"/>
    <property type="match status" value="1"/>
</dbReference>
<dbReference type="EMBL" id="SLUN01000008">
    <property type="protein sequence ID" value="TCL70920.1"/>
    <property type="molecule type" value="Genomic_DNA"/>
</dbReference>
<dbReference type="RefSeq" id="WP_132013885.1">
    <property type="nucleotide sequence ID" value="NZ_SLUN01000008.1"/>
</dbReference>
<dbReference type="OrthoDB" id="9798386at2"/>
<evidence type="ECO:0000259" key="7">
    <source>
        <dbReference type="Pfam" id="PF00082"/>
    </source>
</evidence>
<keyword evidence="3 5" id="KW-0378">Hydrolase</keyword>
<evidence type="ECO:0000256" key="2">
    <source>
        <dbReference type="ARBA" id="ARBA00022670"/>
    </source>
</evidence>
<evidence type="ECO:0000313" key="9">
    <source>
        <dbReference type="Proteomes" id="UP000295008"/>
    </source>
</evidence>
<keyword evidence="9" id="KW-1185">Reference proteome</keyword>
<keyword evidence="2 5" id="KW-0645">Protease</keyword>
<dbReference type="PROSITE" id="PS00136">
    <property type="entry name" value="SUBTILASE_ASP"/>
    <property type="match status" value="1"/>
</dbReference>
<evidence type="ECO:0000256" key="6">
    <source>
        <dbReference type="SAM" id="Phobius"/>
    </source>
</evidence>
<feature type="domain" description="Peptidase S8/S53" evidence="7">
    <location>
        <begin position="287"/>
        <end position="335"/>
    </location>
</feature>
<evidence type="ECO:0000256" key="3">
    <source>
        <dbReference type="ARBA" id="ARBA00022801"/>
    </source>
</evidence>
<feature type="transmembrane region" description="Helical" evidence="6">
    <location>
        <begin position="419"/>
        <end position="438"/>
    </location>
</feature>
<gene>
    <name evidence="8" type="ORF">EDC14_100865</name>
</gene>
<evidence type="ECO:0000256" key="5">
    <source>
        <dbReference type="PROSITE-ProRule" id="PRU01240"/>
    </source>
</evidence>
<dbReference type="Pfam" id="PF00082">
    <property type="entry name" value="Peptidase_S8"/>
    <property type="match status" value="2"/>
</dbReference>
<feature type="transmembrane region" description="Helical" evidence="6">
    <location>
        <begin position="389"/>
        <end position="407"/>
    </location>
</feature>
<dbReference type="InterPro" id="IPR015500">
    <property type="entry name" value="Peptidase_S8_subtilisin-rel"/>
</dbReference>
<evidence type="ECO:0000256" key="1">
    <source>
        <dbReference type="ARBA" id="ARBA00011073"/>
    </source>
</evidence>
<dbReference type="PANTHER" id="PTHR43806">
    <property type="entry name" value="PEPTIDASE S8"/>
    <property type="match status" value="1"/>
</dbReference>
<dbReference type="InterPro" id="IPR036852">
    <property type="entry name" value="Peptidase_S8/S53_dom_sf"/>
</dbReference>
<dbReference type="GO" id="GO:0004252">
    <property type="term" value="F:serine-type endopeptidase activity"/>
    <property type="evidence" value="ECO:0007669"/>
    <property type="project" value="UniProtKB-UniRule"/>
</dbReference>
<name>A0A4R1RXL2_HYDET</name>
<dbReference type="SUPFAM" id="SSF52743">
    <property type="entry name" value="Subtilisin-like"/>
    <property type="match status" value="1"/>
</dbReference>
<keyword evidence="6" id="KW-1133">Transmembrane helix</keyword>
<feature type="domain" description="Peptidase S8/S53" evidence="7">
    <location>
        <begin position="111"/>
        <end position="256"/>
    </location>
</feature>
<reference evidence="8 9" key="1">
    <citation type="submission" date="2019-03" db="EMBL/GenBank/DDBJ databases">
        <title>Genomic Encyclopedia of Type Strains, Phase IV (KMG-IV): sequencing the most valuable type-strain genomes for metagenomic binning, comparative biology and taxonomic classification.</title>
        <authorList>
            <person name="Goeker M."/>
        </authorList>
    </citation>
    <scope>NUCLEOTIDE SEQUENCE [LARGE SCALE GENOMIC DNA]</scope>
    <source>
        <strain evidence="8 9">LX-B</strain>
    </source>
</reference>
<accession>A0A4R1RXL2</accession>
<feature type="active site" description="Charge relay system" evidence="5">
    <location>
        <position position="120"/>
    </location>
</feature>
<dbReference type="InterPro" id="IPR050131">
    <property type="entry name" value="Peptidase_S8_subtilisin-like"/>
</dbReference>
<evidence type="ECO:0000256" key="4">
    <source>
        <dbReference type="ARBA" id="ARBA00022825"/>
    </source>
</evidence>
<dbReference type="GO" id="GO:0006508">
    <property type="term" value="P:proteolysis"/>
    <property type="evidence" value="ECO:0007669"/>
    <property type="project" value="UniProtKB-KW"/>
</dbReference>
<protein>
    <submittedName>
        <fullName evidence="8">Serine protease AprX</fullName>
    </submittedName>
</protein>
<dbReference type="PRINTS" id="PR00723">
    <property type="entry name" value="SUBTILISIN"/>
</dbReference>
<keyword evidence="6" id="KW-0472">Membrane</keyword>
<keyword evidence="4 5" id="KW-0720">Serine protease</keyword>
<proteinExistence type="inferred from homology"/>
<dbReference type="InterPro" id="IPR000209">
    <property type="entry name" value="Peptidase_S8/S53_dom"/>
</dbReference>
<evidence type="ECO:0000313" key="8">
    <source>
        <dbReference type="EMBL" id="TCL70920.1"/>
    </source>
</evidence>
<dbReference type="AlphaFoldDB" id="A0A4R1RXL2"/>
<comment type="similarity">
    <text evidence="1 5">Belongs to the peptidase S8 family.</text>
</comment>
<sequence length="441" mass="47863">MFSGYNWEEKLSPALRRATATSNERCRIIVEIADHNPNMVAAIVAQHHGRVVREIGLLSSWVVEVPRSALPQLAQLKQVKKIWDDPEVKTKSLGMSPPVREIPSLGFGLTGKGVTVAILDTGIAAHPDLSGPENPIVGWVDLVQQRPAPYDDHGHGTHMAGIIAGNGRSSRGKWTGLAPNAKLVGVKVLNRRGIGSMATLVAGVEWCIRNQALYQIRLINLSCGATPAADADWGPLRQALNWAWRKGIIVCCAWNDNPGWNGSIKGIRVGTNPLIQSDLILPEMAVTSLRPLQGYRTFSGASVATALATGMAAQILEQWPYLGPGQVKLLLSKHIGKIDWTAGPTERLDRQFRTPAIPNWMSTTIGGAGESLARMASQIVAAGTAAGEGYLWINPFSLFLILILLIFSFTSPDPKTNPFVYFLILILLIFSFEPRLALIES</sequence>
<dbReference type="PANTHER" id="PTHR43806:SF65">
    <property type="entry name" value="SERINE PROTEASE APRX"/>
    <property type="match status" value="1"/>
</dbReference>